<proteinExistence type="predicted"/>
<dbReference type="AlphaFoldDB" id="A0A9P6R7F5"/>
<keyword evidence="1" id="KW-0812">Transmembrane</keyword>
<dbReference type="EMBL" id="JAAAIN010000470">
    <property type="protein sequence ID" value="KAG0314073.1"/>
    <property type="molecule type" value="Genomic_DNA"/>
</dbReference>
<keyword evidence="3" id="KW-1185">Reference proteome</keyword>
<sequence length="170" mass="18626">MSVSAIFITHSHSEDEIWMVSFITVFLAIYAAVASDISWKMKLWVVLCSTLFVSIPAILITCVYPNSVIWMIPVVIVCLAGFYAGVWAGVIPIGQGADTEMDDSCHDRWMTGAHTLCPLSDSPEGPHPVLASKFQSYAEVLAARSRAAYDADRSIVFETNESGLITPHEK</sequence>
<dbReference type="Proteomes" id="UP000823405">
    <property type="component" value="Unassembled WGS sequence"/>
</dbReference>
<comment type="caution">
    <text evidence="2">The sequence shown here is derived from an EMBL/GenBank/DDBJ whole genome shotgun (WGS) entry which is preliminary data.</text>
</comment>
<gene>
    <name evidence="2" type="ORF">BGZ97_009655</name>
</gene>
<evidence type="ECO:0000313" key="2">
    <source>
        <dbReference type="EMBL" id="KAG0314073.1"/>
    </source>
</evidence>
<feature type="transmembrane region" description="Helical" evidence="1">
    <location>
        <begin position="44"/>
        <end position="64"/>
    </location>
</feature>
<feature type="transmembrane region" description="Helical" evidence="1">
    <location>
        <begin position="70"/>
        <end position="91"/>
    </location>
</feature>
<evidence type="ECO:0000256" key="1">
    <source>
        <dbReference type="SAM" id="Phobius"/>
    </source>
</evidence>
<feature type="transmembrane region" description="Helical" evidence="1">
    <location>
        <begin position="17"/>
        <end position="37"/>
    </location>
</feature>
<organism evidence="2 3">
    <name type="scientific">Linnemannia gamsii</name>
    <dbReference type="NCBI Taxonomy" id="64522"/>
    <lineage>
        <taxon>Eukaryota</taxon>
        <taxon>Fungi</taxon>
        <taxon>Fungi incertae sedis</taxon>
        <taxon>Mucoromycota</taxon>
        <taxon>Mortierellomycotina</taxon>
        <taxon>Mortierellomycetes</taxon>
        <taxon>Mortierellales</taxon>
        <taxon>Mortierellaceae</taxon>
        <taxon>Linnemannia</taxon>
    </lineage>
</organism>
<keyword evidence="1" id="KW-1133">Transmembrane helix</keyword>
<protein>
    <submittedName>
        <fullName evidence="2">Uncharacterized protein</fullName>
    </submittedName>
</protein>
<evidence type="ECO:0000313" key="3">
    <source>
        <dbReference type="Proteomes" id="UP000823405"/>
    </source>
</evidence>
<dbReference type="OrthoDB" id="10549419at2759"/>
<keyword evidence="1" id="KW-0472">Membrane</keyword>
<name>A0A9P6R7F5_9FUNG</name>
<reference evidence="2" key="1">
    <citation type="journal article" date="2020" name="Fungal Divers.">
        <title>Resolving the Mortierellaceae phylogeny through synthesis of multi-gene phylogenetics and phylogenomics.</title>
        <authorList>
            <person name="Vandepol N."/>
            <person name="Liber J."/>
            <person name="Desiro A."/>
            <person name="Na H."/>
            <person name="Kennedy M."/>
            <person name="Barry K."/>
            <person name="Grigoriev I.V."/>
            <person name="Miller A.N."/>
            <person name="O'Donnell K."/>
            <person name="Stajich J.E."/>
            <person name="Bonito G."/>
        </authorList>
    </citation>
    <scope>NUCLEOTIDE SEQUENCE</scope>
    <source>
        <strain evidence="2">NVP60</strain>
    </source>
</reference>
<accession>A0A9P6R7F5</accession>